<proteinExistence type="predicted"/>
<sequence length="32" mass="3584">MGKHYQWHYLLSMPLVIIFASGNKKPALGGLI</sequence>
<accession>A0A8S5LIU7</accession>
<dbReference type="EMBL" id="BK015857">
    <property type="protein sequence ID" value="DAD69874.1"/>
    <property type="molecule type" value="Genomic_DNA"/>
</dbReference>
<name>A0A8S5LIU7_9CAUD</name>
<evidence type="ECO:0000313" key="1">
    <source>
        <dbReference type="EMBL" id="DAD69874.1"/>
    </source>
</evidence>
<protein>
    <submittedName>
        <fullName evidence="1">Uncharacterized protein</fullName>
    </submittedName>
</protein>
<organism evidence="1">
    <name type="scientific">Siphoviridae sp. ctGO42</name>
    <dbReference type="NCBI Taxonomy" id="2827566"/>
    <lineage>
        <taxon>Viruses</taxon>
        <taxon>Duplodnaviria</taxon>
        <taxon>Heunggongvirae</taxon>
        <taxon>Uroviricota</taxon>
        <taxon>Caudoviricetes</taxon>
    </lineage>
</organism>
<reference evidence="1" key="1">
    <citation type="journal article" date="2021" name="Proc. Natl. Acad. Sci. U.S.A.">
        <title>A Catalog of Tens of Thousands of Viruses from Human Metagenomes Reveals Hidden Associations with Chronic Diseases.</title>
        <authorList>
            <person name="Tisza M.J."/>
            <person name="Buck C.B."/>
        </authorList>
    </citation>
    <scope>NUCLEOTIDE SEQUENCE</scope>
    <source>
        <strain evidence="1">CtGO42</strain>
    </source>
</reference>